<evidence type="ECO:0000256" key="1">
    <source>
        <dbReference type="SAM" id="MobiDB-lite"/>
    </source>
</evidence>
<name>A0A4Y7PF09_9AGAM</name>
<dbReference type="AlphaFoldDB" id="A0A4Y7PF09"/>
<dbReference type="VEuPathDB" id="FungiDB:BD410DRAFT_846525"/>
<feature type="compositionally biased region" description="Acidic residues" evidence="1">
    <location>
        <begin position="176"/>
        <end position="185"/>
    </location>
</feature>
<keyword evidence="3" id="KW-1185">Reference proteome</keyword>
<proteinExistence type="predicted"/>
<dbReference type="EMBL" id="ML170433">
    <property type="protein sequence ID" value="TDL13915.1"/>
    <property type="molecule type" value="Genomic_DNA"/>
</dbReference>
<evidence type="ECO:0000313" key="2">
    <source>
        <dbReference type="EMBL" id="TDL13915.1"/>
    </source>
</evidence>
<feature type="compositionally biased region" description="Basic and acidic residues" evidence="1">
    <location>
        <begin position="143"/>
        <end position="155"/>
    </location>
</feature>
<organism evidence="2 3">
    <name type="scientific">Rickenella mellea</name>
    <dbReference type="NCBI Taxonomy" id="50990"/>
    <lineage>
        <taxon>Eukaryota</taxon>
        <taxon>Fungi</taxon>
        <taxon>Dikarya</taxon>
        <taxon>Basidiomycota</taxon>
        <taxon>Agaricomycotina</taxon>
        <taxon>Agaricomycetes</taxon>
        <taxon>Hymenochaetales</taxon>
        <taxon>Rickenellaceae</taxon>
        <taxon>Rickenella</taxon>
    </lineage>
</organism>
<feature type="compositionally biased region" description="Acidic residues" evidence="1">
    <location>
        <begin position="112"/>
        <end position="123"/>
    </location>
</feature>
<accession>A0A4Y7PF09</accession>
<feature type="region of interest" description="Disordered" evidence="1">
    <location>
        <begin position="103"/>
        <end position="192"/>
    </location>
</feature>
<gene>
    <name evidence="2" type="ORF">BD410DRAFT_846525</name>
</gene>
<protein>
    <submittedName>
        <fullName evidence="2">Uncharacterized protein</fullName>
    </submittedName>
</protein>
<dbReference type="Proteomes" id="UP000294933">
    <property type="component" value="Unassembled WGS sequence"/>
</dbReference>
<feature type="compositionally biased region" description="Low complexity" evidence="1">
    <location>
        <begin position="156"/>
        <end position="175"/>
    </location>
</feature>
<sequence>MSSTTTPATIAKRKDIRRNFRKLIWVGRGLYENKPPEALTPDKKFEWFMALWDIVEKVEKAMPTLPDKAGLESRIAECQSWKRHLLDVVDDIFLGVNQSTDSFSSVSSVEQPSEEDASADEGEGNSSEPVRAGQKRSFAAEDAQAKGKGMADDKAVGGPVKKAKAAASSSTSEGSELSDSDDSDSDIDKAEVRHIRELRQQEKTAEEAFDGAMARLEHTTHEFLLTKREYTAAADEVTRAVEAYLEAGFQQALALARSAPYE</sequence>
<reference evidence="2 3" key="1">
    <citation type="submission" date="2018-06" db="EMBL/GenBank/DDBJ databases">
        <title>A transcriptomic atlas of mushroom development highlights an independent origin of complex multicellularity.</title>
        <authorList>
            <consortium name="DOE Joint Genome Institute"/>
            <person name="Krizsan K."/>
            <person name="Almasi E."/>
            <person name="Merenyi Z."/>
            <person name="Sahu N."/>
            <person name="Viragh M."/>
            <person name="Koszo T."/>
            <person name="Mondo S."/>
            <person name="Kiss B."/>
            <person name="Balint B."/>
            <person name="Kues U."/>
            <person name="Barry K."/>
            <person name="Hegedus J.C."/>
            <person name="Henrissat B."/>
            <person name="Johnson J."/>
            <person name="Lipzen A."/>
            <person name="Ohm R."/>
            <person name="Nagy I."/>
            <person name="Pangilinan J."/>
            <person name="Yan J."/>
            <person name="Xiong Y."/>
            <person name="Grigoriev I.V."/>
            <person name="Hibbett D.S."/>
            <person name="Nagy L.G."/>
        </authorList>
    </citation>
    <scope>NUCLEOTIDE SEQUENCE [LARGE SCALE GENOMIC DNA]</scope>
    <source>
        <strain evidence="2 3">SZMC22713</strain>
    </source>
</reference>
<evidence type="ECO:0000313" key="3">
    <source>
        <dbReference type="Proteomes" id="UP000294933"/>
    </source>
</evidence>